<evidence type="ECO:0000313" key="1">
    <source>
        <dbReference type="EMBL" id="CRL07551.1"/>
    </source>
</evidence>
<evidence type="ECO:0000313" key="2">
    <source>
        <dbReference type="Proteomes" id="UP000183832"/>
    </source>
</evidence>
<organism evidence="1 2">
    <name type="scientific">Clunio marinus</name>
    <dbReference type="NCBI Taxonomy" id="568069"/>
    <lineage>
        <taxon>Eukaryota</taxon>
        <taxon>Metazoa</taxon>
        <taxon>Ecdysozoa</taxon>
        <taxon>Arthropoda</taxon>
        <taxon>Hexapoda</taxon>
        <taxon>Insecta</taxon>
        <taxon>Pterygota</taxon>
        <taxon>Neoptera</taxon>
        <taxon>Endopterygota</taxon>
        <taxon>Diptera</taxon>
        <taxon>Nematocera</taxon>
        <taxon>Chironomoidea</taxon>
        <taxon>Chironomidae</taxon>
        <taxon>Clunio</taxon>
    </lineage>
</organism>
<keyword evidence="2" id="KW-1185">Reference proteome</keyword>
<dbReference type="EMBL" id="CVRI01000072">
    <property type="protein sequence ID" value="CRL07551.1"/>
    <property type="molecule type" value="Genomic_DNA"/>
</dbReference>
<sequence length="94" mass="10545">MMQCNLNIKTSSAFSKATKEIKEKLNFNEFLVNLKIKNLRAAGILRHKGPLQYFLLPLQSSSPRTGEGQWASDPSVLNAAVILKKFSLQLLIDK</sequence>
<dbReference type="Proteomes" id="UP000183832">
    <property type="component" value="Unassembled WGS sequence"/>
</dbReference>
<name>A0A1J1J584_9DIPT</name>
<accession>A0A1J1J584</accession>
<proteinExistence type="predicted"/>
<gene>
    <name evidence="1" type="ORF">CLUMA_CG020516</name>
</gene>
<reference evidence="1 2" key="1">
    <citation type="submission" date="2015-04" db="EMBL/GenBank/DDBJ databases">
        <authorList>
            <person name="Syromyatnikov M.Y."/>
            <person name="Popov V.N."/>
        </authorList>
    </citation>
    <scope>NUCLEOTIDE SEQUENCE [LARGE SCALE GENOMIC DNA]</scope>
</reference>
<protein>
    <submittedName>
        <fullName evidence="1">CLUMA_CG020516, isoform A</fullName>
    </submittedName>
</protein>
<dbReference type="AlphaFoldDB" id="A0A1J1J584"/>